<dbReference type="OrthoDB" id="395856at2"/>
<protein>
    <submittedName>
        <fullName evidence="3">5'-nucleotidase, lipoprotein e(P4) family</fullName>
    </submittedName>
</protein>
<sequence length="275" mass="30437">MSSITFRTLVLSTALLTGGFSFTAFAQESDYSAKDLNEQLVMSTLWMQASAEYKALSYQAFNLAKMQFDQYASQHKGSKKIAVIVDADETVIDNSGYQAWLIGKDFGYSSKTWGEWMDAAQAKAMPGATEFLNYVASKGGEVFYITNRKASGLEGTRKNLKALGFPNVDDAHLMLNTSTSNKEPRRQQVAESYDVALLMGDNLNDFSTDFRTKGLAESDAAVEKNKALFGTTFIMLPNPAYGDWEGKVYDGNWGASAAEKDQMRKSKLNVWQPTK</sequence>
<dbReference type="Gene3D" id="3.40.50.1000">
    <property type="entry name" value="HAD superfamily/HAD-like"/>
    <property type="match status" value="1"/>
</dbReference>
<keyword evidence="4" id="KW-1185">Reference proteome</keyword>
<dbReference type="RefSeq" id="WP_072837813.1">
    <property type="nucleotide sequence ID" value="NZ_FQVF01000002.1"/>
</dbReference>
<dbReference type="AlphaFoldDB" id="A0A1M4SWY0"/>
<dbReference type="PIRSF" id="PIRSF019271">
    <property type="entry name" value="Acid_Ptase_C"/>
    <property type="match status" value="1"/>
</dbReference>
<dbReference type="NCBIfam" id="TIGR01533">
    <property type="entry name" value="lipo_e_P4"/>
    <property type="match status" value="1"/>
</dbReference>
<dbReference type="Pfam" id="PF03767">
    <property type="entry name" value="Acid_phosphat_B"/>
    <property type="match status" value="1"/>
</dbReference>
<feature type="signal peptide" evidence="2">
    <location>
        <begin position="1"/>
        <end position="26"/>
    </location>
</feature>
<dbReference type="SFLD" id="SFLDG01125">
    <property type="entry name" value="C1.1:_Acid_Phosphatase_Like"/>
    <property type="match status" value="1"/>
</dbReference>
<dbReference type="EMBL" id="FQVF01000002">
    <property type="protein sequence ID" value="SHE36712.1"/>
    <property type="molecule type" value="Genomic_DNA"/>
</dbReference>
<accession>A0A1M4SWY0</accession>
<dbReference type="GO" id="GO:0009279">
    <property type="term" value="C:cell outer membrane"/>
    <property type="evidence" value="ECO:0007669"/>
    <property type="project" value="InterPro"/>
</dbReference>
<dbReference type="CDD" id="cd07534">
    <property type="entry name" value="HAD_CAP"/>
    <property type="match status" value="1"/>
</dbReference>
<evidence type="ECO:0000313" key="4">
    <source>
        <dbReference type="Proteomes" id="UP000184517"/>
    </source>
</evidence>
<keyword evidence="1 2" id="KW-0732">Signal</keyword>
<evidence type="ECO:0000256" key="1">
    <source>
        <dbReference type="ARBA" id="ARBA00022729"/>
    </source>
</evidence>
<evidence type="ECO:0000256" key="2">
    <source>
        <dbReference type="SAM" id="SignalP"/>
    </source>
</evidence>
<dbReference type="PANTHER" id="PTHR31284:SF10">
    <property type="entry name" value="ACID PHOSPHATASE-LIKE PROTEIN"/>
    <property type="match status" value="1"/>
</dbReference>
<keyword evidence="3" id="KW-0449">Lipoprotein</keyword>
<organism evidence="3 4">
    <name type="scientific">Marinomonas polaris DSM 16579</name>
    <dbReference type="NCBI Taxonomy" id="1122206"/>
    <lineage>
        <taxon>Bacteria</taxon>
        <taxon>Pseudomonadati</taxon>
        <taxon>Pseudomonadota</taxon>
        <taxon>Gammaproteobacteria</taxon>
        <taxon>Oceanospirillales</taxon>
        <taxon>Oceanospirillaceae</taxon>
        <taxon>Marinomonas</taxon>
    </lineage>
</organism>
<dbReference type="SFLD" id="SFLDS00003">
    <property type="entry name" value="Haloacid_Dehalogenase"/>
    <property type="match status" value="1"/>
</dbReference>
<dbReference type="InterPro" id="IPR023214">
    <property type="entry name" value="HAD_sf"/>
</dbReference>
<dbReference type="InterPro" id="IPR005519">
    <property type="entry name" value="Acid_phosphat_B-like"/>
</dbReference>
<dbReference type="Proteomes" id="UP000184517">
    <property type="component" value="Unassembled WGS sequence"/>
</dbReference>
<reference evidence="4" key="1">
    <citation type="submission" date="2016-11" db="EMBL/GenBank/DDBJ databases">
        <authorList>
            <person name="Varghese N."/>
            <person name="Submissions S."/>
        </authorList>
    </citation>
    <scope>NUCLEOTIDE SEQUENCE [LARGE SCALE GENOMIC DNA]</scope>
    <source>
        <strain evidence="4">DSM 16579</strain>
    </source>
</reference>
<dbReference type="SUPFAM" id="SSF56784">
    <property type="entry name" value="HAD-like"/>
    <property type="match status" value="1"/>
</dbReference>
<name>A0A1M4SWY0_9GAMM</name>
<proteinExistence type="predicted"/>
<dbReference type="InterPro" id="IPR036412">
    <property type="entry name" value="HAD-like_sf"/>
</dbReference>
<gene>
    <name evidence="3" type="ORF">SAMN02745753_00144</name>
</gene>
<dbReference type="InterPro" id="IPR006423">
    <property type="entry name" value="Lipo_e_P4"/>
</dbReference>
<feature type="chain" id="PRO_5009907407" evidence="2">
    <location>
        <begin position="27"/>
        <end position="275"/>
    </location>
</feature>
<evidence type="ECO:0000313" key="3">
    <source>
        <dbReference type="EMBL" id="SHE36712.1"/>
    </source>
</evidence>
<dbReference type="PANTHER" id="PTHR31284">
    <property type="entry name" value="ACID PHOSPHATASE-LIKE PROTEIN"/>
    <property type="match status" value="1"/>
</dbReference>